<dbReference type="OrthoDB" id="3565018at2759"/>
<accession>A0A1S8B662</accession>
<name>A0A1S8B662_9PEZI</name>
<dbReference type="PANTHER" id="PTHR35186">
    <property type="entry name" value="ANK_REP_REGION DOMAIN-CONTAINING PROTEIN"/>
    <property type="match status" value="1"/>
</dbReference>
<dbReference type="Pfam" id="PF24476">
    <property type="entry name" value="DUF7580"/>
    <property type="match status" value="1"/>
</dbReference>
<protein>
    <recommendedName>
        <fullName evidence="3">DUF7580 domain-containing protein</fullName>
    </recommendedName>
</protein>
<dbReference type="InterPro" id="IPR056002">
    <property type="entry name" value="DUF7580"/>
</dbReference>
<sequence>MSGIEVAGLVLGALPLIVEVLKAYSGGASTIRRYIRYQRPLKSLSTELGVEYVMYQNACERLLDGLVDDNTEREALLQKPGGPAWKNQDLERKLQKRLSRGYPIFVDTVQEIGFAVAELMKLLKFSPDGQLQPQFNAANGFEKEYQRLRFSLKKSKYDDLVSTVRKYGAALRELTNQSIVLEPSRSARRLPDFELIRSYATSIYSTFCTALQCNCQTTHVLHLRLEHLKNCCSIFDLPSFRVVLQYSSSMTLHSQAPWKIEALDIRYNHEEAHRSALPEKPRTGKRGVRFSPAPSANPAQIPPVPTPFRVKQICGTIHGLKKTCMGDYIGFMEDEPNCRKLDLYQTQTQSPLQPALLSLHEALTRDTSRRRHFPKANGLRSAVLLSANLLQLYRTPWLTETWSHDDIAFFESADGGGGLEEPFVSRPSLHEINDGLADSGFSPWDGPVRNQFLFGLGVLLIELCLDAPFEELRRRREKGQRDLAVSSDMTIANLLLEEVAEEFGPYYSSAVRRCIRCDFDTDRMDIEDVAFRKAVYEGVVVPLEDALRSFSGAI</sequence>
<evidence type="ECO:0000313" key="4">
    <source>
        <dbReference type="EMBL" id="OMP83052.1"/>
    </source>
</evidence>
<evidence type="ECO:0000256" key="2">
    <source>
        <dbReference type="SAM" id="SignalP"/>
    </source>
</evidence>
<feature type="region of interest" description="Disordered" evidence="1">
    <location>
        <begin position="273"/>
        <end position="296"/>
    </location>
</feature>
<evidence type="ECO:0000259" key="3">
    <source>
        <dbReference type="Pfam" id="PF24476"/>
    </source>
</evidence>
<dbReference type="AlphaFoldDB" id="A0A1S8B662"/>
<dbReference type="STRING" id="420778.A0A1S8B662"/>
<feature type="signal peptide" evidence="2">
    <location>
        <begin position="1"/>
        <end position="23"/>
    </location>
</feature>
<reference evidence="4 5" key="1">
    <citation type="submission" date="2017-01" db="EMBL/GenBank/DDBJ databases">
        <title>Draft genome sequence of Diplodia seriata F98.1, a fungal species involved in grapevine trunk diseases.</title>
        <authorList>
            <person name="Robert-Siegwald G."/>
            <person name="Vallet J."/>
            <person name="Abou-Mansour E."/>
            <person name="Xu J."/>
            <person name="Rey P."/>
            <person name="Bertsch C."/>
            <person name="Rego C."/>
            <person name="Larignon P."/>
            <person name="Fontaine F."/>
            <person name="Lebrun M.-H."/>
        </authorList>
    </citation>
    <scope>NUCLEOTIDE SEQUENCE [LARGE SCALE GENOMIC DNA]</scope>
    <source>
        <strain evidence="4 5">F98.1</strain>
    </source>
</reference>
<evidence type="ECO:0000256" key="1">
    <source>
        <dbReference type="SAM" id="MobiDB-lite"/>
    </source>
</evidence>
<gene>
    <name evidence="4" type="ORF">BK809_0004433</name>
</gene>
<dbReference type="PANTHER" id="PTHR35186:SF4">
    <property type="entry name" value="PRION-INHIBITION AND PROPAGATION HELO DOMAIN-CONTAINING PROTEIN"/>
    <property type="match status" value="1"/>
</dbReference>
<feature type="chain" id="PRO_5013340548" description="DUF7580 domain-containing protein" evidence="2">
    <location>
        <begin position="24"/>
        <end position="554"/>
    </location>
</feature>
<dbReference type="EMBL" id="MSZU01000111">
    <property type="protein sequence ID" value="OMP83052.1"/>
    <property type="molecule type" value="Genomic_DNA"/>
</dbReference>
<organism evidence="4 5">
    <name type="scientific">Diplodia seriata</name>
    <dbReference type="NCBI Taxonomy" id="420778"/>
    <lineage>
        <taxon>Eukaryota</taxon>
        <taxon>Fungi</taxon>
        <taxon>Dikarya</taxon>
        <taxon>Ascomycota</taxon>
        <taxon>Pezizomycotina</taxon>
        <taxon>Dothideomycetes</taxon>
        <taxon>Dothideomycetes incertae sedis</taxon>
        <taxon>Botryosphaeriales</taxon>
        <taxon>Botryosphaeriaceae</taxon>
        <taxon>Diplodia</taxon>
    </lineage>
</organism>
<feature type="domain" description="DUF7580" evidence="3">
    <location>
        <begin position="195"/>
        <end position="549"/>
    </location>
</feature>
<keyword evidence="2" id="KW-0732">Signal</keyword>
<evidence type="ECO:0000313" key="5">
    <source>
        <dbReference type="Proteomes" id="UP000190776"/>
    </source>
</evidence>
<comment type="caution">
    <text evidence="4">The sequence shown here is derived from an EMBL/GenBank/DDBJ whole genome shotgun (WGS) entry which is preliminary data.</text>
</comment>
<dbReference type="Proteomes" id="UP000190776">
    <property type="component" value="Unassembled WGS sequence"/>
</dbReference>
<feature type="compositionally biased region" description="Basic and acidic residues" evidence="1">
    <location>
        <begin position="273"/>
        <end position="282"/>
    </location>
</feature>
<proteinExistence type="predicted"/>